<evidence type="ECO:0000313" key="3">
    <source>
        <dbReference type="Proteomes" id="UP001529510"/>
    </source>
</evidence>
<feature type="signal peptide" evidence="1">
    <location>
        <begin position="1"/>
        <end position="19"/>
    </location>
</feature>
<keyword evidence="3" id="KW-1185">Reference proteome</keyword>
<evidence type="ECO:0000313" key="2">
    <source>
        <dbReference type="EMBL" id="KAL0178391.1"/>
    </source>
</evidence>
<organism evidence="2 3">
    <name type="scientific">Cirrhinus mrigala</name>
    <name type="common">Mrigala</name>
    <dbReference type="NCBI Taxonomy" id="683832"/>
    <lineage>
        <taxon>Eukaryota</taxon>
        <taxon>Metazoa</taxon>
        <taxon>Chordata</taxon>
        <taxon>Craniata</taxon>
        <taxon>Vertebrata</taxon>
        <taxon>Euteleostomi</taxon>
        <taxon>Actinopterygii</taxon>
        <taxon>Neopterygii</taxon>
        <taxon>Teleostei</taxon>
        <taxon>Ostariophysi</taxon>
        <taxon>Cypriniformes</taxon>
        <taxon>Cyprinidae</taxon>
        <taxon>Labeoninae</taxon>
        <taxon>Labeonini</taxon>
        <taxon>Cirrhinus</taxon>
    </lineage>
</organism>
<dbReference type="AlphaFoldDB" id="A0ABD0PX73"/>
<feature type="chain" id="PRO_5044875321" evidence="1">
    <location>
        <begin position="20"/>
        <end position="73"/>
    </location>
</feature>
<sequence>WCSALRFLVVFHLSQSCTTTVGMSLASSAAYVNCKWALKSCMWWGKQSEAKTFRTVTLQSASSNPAVMEEPVS</sequence>
<keyword evidence="1" id="KW-0732">Signal</keyword>
<dbReference type="Proteomes" id="UP001529510">
    <property type="component" value="Unassembled WGS sequence"/>
</dbReference>
<name>A0ABD0PX73_CIRMR</name>
<evidence type="ECO:0000256" key="1">
    <source>
        <dbReference type="SAM" id="SignalP"/>
    </source>
</evidence>
<proteinExistence type="predicted"/>
<feature type="non-terminal residue" evidence="2">
    <location>
        <position position="73"/>
    </location>
</feature>
<protein>
    <submittedName>
        <fullName evidence="2">Uncharacterized protein</fullName>
    </submittedName>
</protein>
<dbReference type="EMBL" id="JAMKFB020000013">
    <property type="protein sequence ID" value="KAL0178391.1"/>
    <property type="molecule type" value="Genomic_DNA"/>
</dbReference>
<reference evidence="2 3" key="1">
    <citation type="submission" date="2024-05" db="EMBL/GenBank/DDBJ databases">
        <title>Genome sequencing and assembly of Indian major carp, Cirrhinus mrigala (Hamilton, 1822).</title>
        <authorList>
            <person name="Mohindra V."/>
            <person name="Chowdhury L.M."/>
            <person name="Lal K."/>
            <person name="Jena J.K."/>
        </authorList>
    </citation>
    <scope>NUCLEOTIDE SEQUENCE [LARGE SCALE GENOMIC DNA]</scope>
    <source>
        <strain evidence="2">CM1030</strain>
        <tissue evidence="2">Blood</tissue>
    </source>
</reference>
<feature type="non-terminal residue" evidence="2">
    <location>
        <position position="1"/>
    </location>
</feature>
<comment type="caution">
    <text evidence="2">The sequence shown here is derived from an EMBL/GenBank/DDBJ whole genome shotgun (WGS) entry which is preliminary data.</text>
</comment>
<gene>
    <name evidence="2" type="ORF">M9458_027285</name>
</gene>
<accession>A0ABD0PX73</accession>